<dbReference type="Proteomes" id="UP000256310">
    <property type="component" value="Unassembled WGS sequence"/>
</dbReference>
<evidence type="ECO:0000256" key="4">
    <source>
        <dbReference type="ARBA" id="ARBA00022692"/>
    </source>
</evidence>
<organism evidence="8 9">
    <name type="scientific">Parasphingopyxis lamellibrachiae</name>
    <dbReference type="NCBI Taxonomy" id="680125"/>
    <lineage>
        <taxon>Bacteria</taxon>
        <taxon>Pseudomonadati</taxon>
        <taxon>Pseudomonadota</taxon>
        <taxon>Alphaproteobacteria</taxon>
        <taxon>Sphingomonadales</taxon>
        <taxon>Sphingomonadaceae</taxon>
        <taxon>Parasphingopyxis</taxon>
    </lineage>
</organism>
<comment type="similarity">
    <text evidence="2">Belongs to the UPF0719 family.</text>
</comment>
<evidence type="ECO:0000256" key="5">
    <source>
        <dbReference type="ARBA" id="ARBA00022989"/>
    </source>
</evidence>
<dbReference type="InterPro" id="IPR007140">
    <property type="entry name" value="DUF350"/>
</dbReference>
<gene>
    <name evidence="8" type="ORF">DFR46_2815</name>
</gene>
<protein>
    <submittedName>
        <fullName evidence="8">Uncharacterized protein DUF350</fullName>
    </submittedName>
</protein>
<comment type="subcellular location">
    <subcellularLocation>
        <location evidence="1">Cell membrane</location>
        <topology evidence="1">Multi-pass membrane protein</topology>
    </subcellularLocation>
</comment>
<sequence length="71" mass="7460">MNLFSLYLVGATLLYAGVGIFVMVVAFVILDFLTPGSLWEEIEQKQNVAVAIFAGMIALGLSVIVAAAIVG</sequence>
<dbReference type="EMBL" id="QRDP01000004">
    <property type="protein sequence ID" value="RED17761.1"/>
    <property type="molecule type" value="Genomic_DNA"/>
</dbReference>
<feature type="transmembrane region" description="Helical" evidence="7">
    <location>
        <begin position="50"/>
        <end position="70"/>
    </location>
</feature>
<keyword evidence="9" id="KW-1185">Reference proteome</keyword>
<evidence type="ECO:0000256" key="7">
    <source>
        <dbReference type="SAM" id="Phobius"/>
    </source>
</evidence>
<dbReference type="Pfam" id="PF03994">
    <property type="entry name" value="DUF350"/>
    <property type="match status" value="1"/>
</dbReference>
<accession>A0A3D9FL19</accession>
<feature type="transmembrane region" description="Helical" evidence="7">
    <location>
        <begin position="7"/>
        <end position="30"/>
    </location>
</feature>
<dbReference type="RefSeq" id="WP_116236997.1">
    <property type="nucleotide sequence ID" value="NZ_QRDP01000004.1"/>
</dbReference>
<evidence type="ECO:0000313" key="8">
    <source>
        <dbReference type="EMBL" id="RED17761.1"/>
    </source>
</evidence>
<evidence type="ECO:0000256" key="3">
    <source>
        <dbReference type="ARBA" id="ARBA00022475"/>
    </source>
</evidence>
<keyword evidence="3" id="KW-1003">Cell membrane</keyword>
<name>A0A3D9FL19_9SPHN</name>
<evidence type="ECO:0000313" key="9">
    <source>
        <dbReference type="Proteomes" id="UP000256310"/>
    </source>
</evidence>
<reference evidence="8 9" key="1">
    <citation type="submission" date="2018-07" db="EMBL/GenBank/DDBJ databases">
        <title>Genomic Encyclopedia of Type Strains, Phase IV (KMG-IV): sequencing the most valuable type-strain genomes for metagenomic binning, comparative biology and taxonomic classification.</title>
        <authorList>
            <person name="Goeker M."/>
        </authorList>
    </citation>
    <scope>NUCLEOTIDE SEQUENCE [LARGE SCALE GENOMIC DNA]</scope>
    <source>
        <strain evidence="8 9">DSM 26725</strain>
    </source>
</reference>
<keyword evidence="4 7" id="KW-0812">Transmembrane</keyword>
<evidence type="ECO:0000256" key="1">
    <source>
        <dbReference type="ARBA" id="ARBA00004651"/>
    </source>
</evidence>
<evidence type="ECO:0000256" key="6">
    <source>
        <dbReference type="ARBA" id="ARBA00023136"/>
    </source>
</evidence>
<comment type="caution">
    <text evidence="8">The sequence shown here is derived from an EMBL/GenBank/DDBJ whole genome shotgun (WGS) entry which is preliminary data.</text>
</comment>
<dbReference type="AlphaFoldDB" id="A0A3D9FL19"/>
<evidence type="ECO:0000256" key="2">
    <source>
        <dbReference type="ARBA" id="ARBA00005779"/>
    </source>
</evidence>
<proteinExistence type="inferred from homology"/>
<keyword evidence="5 7" id="KW-1133">Transmembrane helix</keyword>
<dbReference type="GO" id="GO:0005886">
    <property type="term" value="C:plasma membrane"/>
    <property type="evidence" value="ECO:0007669"/>
    <property type="project" value="UniProtKB-SubCell"/>
</dbReference>
<keyword evidence="6 7" id="KW-0472">Membrane</keyword>
<dbReference type="OrthoDB" id="7580937at2"/>